<dbReference type="GO" id="GO:0003677">
    <property type="term" value="F:DNA binding"/>
    <property type="evidence" value="ECO:0007669"/>
    <property type="project" value="UniProtKB-KW"/>
</dbReference>
<keyword evidence="1 12" id="KW-0240">DNA-directed RNA polymerase</keyword>
<evidence type="ECO:0000256" key="5">
    <source>
        <dbReference type="ARBA" id="ARBA00022705"/>
    </source>
</evidence>
<keyword evidence="10 12" id="KW-0238">DNA-binding</keyword>
<evidence type="ECO:0000259" key="14">
    <source>
        <dbReference type="SMART" id="SM00493"/>
    </source>
</evidence>
<feature type="domain" description="Toprim" evidence="14">
    <location>
        <begin position="244"/>
        <end position="315"/>
    </location>
</feature>
<comment type="subunit">
    <text evidence="12">Monomer. Interacts with DnaB.</text>
</comment>
<comment type="cofactor">
    <cofactor evidence="12">
        <name>Zn(2+)</name>
        <dbReference type="ChEBI" id="CHEBI:29105"/>
    </cofactor>
    <text evidence="12">Binds 1 zinc ion per monomer.</text>
</comment>
<dbReference type="PANTHER" id="PTHR30313">
    <property type="entry name" value="DNA PRIMASE"/>
    <property type="match status" value="1"/>
</dbReference>
<dbReference type="InterPro" id="IPR034151">
    <property type="entry name" value="TOPRIM_DnaG_bac"/>
</dbReference>
<dbReference type="EC" id="2.7.7.101" evidence="12"/>
<dbReference type="EMBL" id="AMFJ01000242">
    <property type="protein sequence ID" value="EKE29046.1"/>
    <property type="molecule type" value="Genomic_DNA"/>
</dbReference>
<dbReference type="NCBIfam" id="TIGR01391">
    <property type="entry name" value="dnaG"/>
    <property type="match status" value="1"/>
</dbReference>
<comment type="catalytic activity">
    <reaction evidence="12">
        <text>ssDNA + n NTP = ssDNA/pppN(pN)n-1 hybrid + (n-1) diphosphate.</text>
        <dbReference type="EC" id="2.7.7.101"/>
    </reaction>
</comment>
<dbReference type="GO" id="GO:0005737">
    <property type="term" value="C:cytoplasm"/>
    <property type="evidence" value="ECO:0007669"/>
    <property type="project" value="TreeGrafter"/>
</dbReference>
<evidence type="ECO:0000256" key="6">
    <source>
        <dbReference type="ARBA" id="ARBA00022723"/>
    </source>
</evidence>
<sequence>MSLSQEIDNKISIVELASRYLHVKKAWANYKALCPFHSEKTPSFVISPAKNIAYCFSCHTWWWPVKFLSEIEKIPFWEAVQKLAREAWIELKTDYYKEHKDNKGDFYELHKVATAWYHDEILKEDNRSRLKYLLDRWLSQETIEKFKLWFSWDPRGLFHKLKEKWFQEKDIIDSWIFVSPSKDKFYGRIVFPISDYTGNVVGFTWRVLDASLPKYLNSPATKIFDKSSILYGLSLAKSEITKKWYVIIVEWQMDVIALHQAGFTNTVAISWTALTAEQIKLLKRLTKAVYLCLDHDNAWINATFQSLENTINEDIDVKIASFWDAKDPDEYLKSWKDFADVIKKALSPVSFYIREWGKKYDMASIQGKKSLIKDVFQFLKMMSSRIEVDIHIKEISSMLWISMDVLYEEFKNTKMKNPEEREEKFENKEDKIDIYQEITAYLNLYNFFDLFLKNFAYNIDNIKGSESVIILKKFLLQKEGVFADDSIDIDRLKTIELYIEESNSWLNKETITKKFLDLVFRLQKNIFENEKRKLEEVMKNDSRNPEILKDYMELLQKWKKMWISK</sequence>
<dbReference type="InterPro" id="IPR013264">
    <property type="entry name" value="DNAG_N"/>
</dbReference>
<evidence type="ECO:0000256" key="3">
    <source>
        <dbReference type="ARBA" id="ARBA00022679"/>
    </source>
</evidence>
<evidence type="ECO:0000256" key="7">
    <source>
        <dbReference type="ARBA" id="ARBA00022771"/>
    </source>
</evidence>
<feature type="zinc finger region" description="CHC2-type" evidence="12">
    <location>
        <begin position="34"/>
        <end position="58"/>
    </location>
</feature>
<keyword evidence="9" id="KW-0460">Magnesium</keyword>
<dbReference type="GO" id="GO:0008270">
    <property type="term" value="F:zinc ion binding"/>
    <property type="evidence" value="ECO:0007669"/>
    <property type="project" value="UniProtKB-UniRule"/>
</dbReference>
<dbReference type="Gene3D" id="3.40.1360.10">
    <property type="match status" value="1"/>
</dbReference>
<keyword evidence="6 12" id="KW-0479">Metal-binding</keyword>
<dbReference type="HAMAP" id="MF_00974">
    <property type="entry name" value="DNA_primase_DnaG"/>
    <property type="match status" value="1"/>
</dbReference>
<dbReference type="Gene3D" id="3.90.580.10">
    <property type="entry name" value="Zinc finger, CHC2-type domain"/>
    <property type="match status" value="1"/>
</dbReference>
<dbReference type="PANTHER" id="PTHR30313:SF2">
    <property type="entry name" value="DNA PRIMASE"/>
    <property type="match status" value="1"/>
</dbReference>
<keyword evidence="4 12" id="KW-0548">Nucleotidyltransferase</keyword>
<evidence type="ECO:0000256" key="10">
    <source>
        <dbReference type="ARBA" id="ARBA00023125"/>
    </source>
</evidence>
<name>K2FD38_9BACT</name>
<comment type="function">
    <text evidence="12">RNA polymerase that catalyzes the synthesis of short RNA molecules used as primers for DNA polymerase during DNA replication.</text>
</comment>
<dbReference type="GO" id="GO:0006269">
    <property type="term" value="P:DNA replication, synthesis of primer"/>
    <property type="evidence" value="ECO:0007669"/>
    <property type="project" value="UniProtKB-UniRule"/>
</dbReference>
<dbReference type="InterPro" id="IPR006171">
    <property type="entry name" value="TOPRIM_dom"/>
</dbReference>
<evidence type="ECO:0000256" key="11">
    <source>
        <dbReference type="ARBA" id="ARBA00023163"/>
    </source>
</evidence>
<organism evidence="15">
    <name type="scientific">uncultured bacterium</name>
    <name type="common">gcode 4</name>
    <dbReference type="NCBI Taxonomy" id="1234023"/>
    <lineage>
        <taxon>Bacteria</taxon>
        <taxon>environmental samples</taxon>
    </lineage>
</organism>
<dbReference type="InterPro" id="IPR030846">
    <property type="entry name" value="DnaG_bac"/>
</dbReference>
<evidence type="ECO:0000259" key="13">
    <source>
        <dbReference type="SMART" id="SM00400"/>
    </source>
</evidence>
<evidence type="ECO:0000256" key="8">
    <source>
        <dbReference type="ARBA" id="ARBA00022833"/>
    </source>
</evidence>
<dbReference type="SMART" id="SM00493">
    <property type="entry name" value="TOPRIM"/>
    <property type="match status" value="1"/>
</dbReference>
<evidence type="ECO:0000256" key="2">
    <source>
        <dbReference type="ARBA" id="ARBA00022515"/>
    </source>
</evidence>
<comment type="similarity">
    <text evidence="12">Belongs to the DnaG primase family.</text>
</comment>
<keyword evidence="8 12" id="KW-0862">Zinc</keyword>
<dbReference type="InterPro" id="IPR002694">
    <property type="entry name" value="Znf_CHC2"/>
</dbReference>
<dbReference type="Pfam" id="PF13155">
    <property type="entry name" value="Toprim_2"/>
    <property type="match status" value="1"/>
</dbReference>
<comment type="domain">
    <text evidence="12">Contains an N-terminal zinc-binding domain, a central core domain that contains the primase activity, and a C-terminal DnaB-binding domain.</text>
</comment>
<dbReference type="GO" id="GO:0003899">
    <property type="term" value="F:DNA-directed RNA polymerase activity"/>
    <property type="evidence" value="ECO:0007669"/>
    <property type="project" value="UniProtKB-UniRule"/>
</dbReference>
<gene>
    <name evidence="12" type="primary">dnaG</name>
    <name evidence="15" type="ORF">ACD_2C00242G0003</name>
</gene>
<keyword evidence="5 12" id="KW-0235">DNA replication</keyword>
<keyword evidence="2 12" id="KW-0639">Primosome</keyword>
<dbReference type="CDD" id="cd03364">
    <property type="entry name" value="TOPRIM_DnaG_primases"/>
    <property type="match status" value="1"/>
</dbReference>
<protein>
    <recommendedName>
        <fullName evidence="12">DNA primase</fullName>
        <ecNumber evidence="12">2.7.7.101</ecNumber>
    </recommendedName>
</protein>
<evidence type="ECO:0000256" key="12">
    <source>
        <dbReference type="HAMAP-Rule" id="MF_00974"/>
    </source>
</evidence>
<evidence type="ECO:0000256" key="1">
    <source>
        <dbReference type="ARBA" id="ARBA00022478"/>
    </source>
</evidence>
<dbReference type="InterPro" id="IPR006295">
    <property type="entry name" value="DNA_primase_DnaG"/>
</dbReference>
<dbReference type="Pfam" id="PF01807">
    <property type="entry name" value="Zn_ribbon_DnaG"/>
    <property type="match status" value="1"/>
</dbReference>
<dbReference type="SMART" id="SM00400">
    <property type="entry name" value="ZnF_CHCC"/>
    <property type="match status" value="1"/>
</dbReference>
<dbReference type="GO" id="GO:1990077">
    <property type="term" value="C:primosome complex"/>
    <property type="evidence" value="ECO:0007669"/>
    <property type="project" value="UniProtKB-KW"/>
</dbReference>
<dbReference type="InterPro" id="IPR036977">
    <property type="entry name" value="DNA_primase_Znf_CHC2"/>
</dbReference>
<dbReference type="SUPFAM" id="SSF57783">
    <property type="entry name" value="Zinc beta-ribbon"/>
    <property type="match status" value="1"/>
</dbReference>
<evidence type="ECO:0000313" key="15">
    <source>
        <dbReference type="EMBL" id="EKE29046.1"/>
    </source>
</evidence>
<dbReference type="AlphaFoldDB" id="K2FD38"/>
<evidence type="ECO:0000256" key="4">
    <source>
        <dbReference type="ARBA" id="ARBA00022695"/>
    </source>
</evidence>
<reference evidence="15" key="1">
    <citation type="journal article" date="2012" name="Science">
        <title>Fermentation, hydrogen, and sulfur metabolism in multiple uncultivated bacterial phyla.</title>
        <authorList>
            <person name="Wrighton K.C."/>
            <person name="Thomas B.C."/>
            <person name="Sharon I."/>
            <person name="Miller C.S."/>
            <person name="Castelle C.J."/>
            <person name="VerBerkmoes N.C."/>
            <person name="Wilkins M.J."/>
            <person name="Hettich R.L."/>
            <person name="Lipton M.S."/>
            <person name="Williams K.H."/>
            <person name="Long P.E."/>
            <person name="Banfield J.F."/>
        </authorList>
    </citation>
    <scope>NUCLEOTIDE SEQUENCE [LARGE SCALE GENOMIC DNA]</scope>
</reference>
<evidence type="ECO:0000256" key="9">
    <source>
        <dbReference type="ARBA" id="ARBA00022842"/>
    </source>
</evidence>
<keyword evidence="7 12" id="KW-0863">Zinc-finger</keyword>
<dbReference type="InterPro" id="IPR050219">
    <property type="entry name" value="DnaG_primase"/>
</dbReference>
<dbReference type="Pfam" id="PF08275">
    <property type="entry name" value="DNAG_N"/>
    <property type="match status" value="1"/>
</dbReference>
<dbReference type="GO" id="GO:0000428">
    <property type="term" value="C:DNA-directed RNA polymerase complex"/>
    <property type="evidence" value="ECO:0007669"/>
    <property type="project" value="UniProtKB-KW"/>
</dbReference>
<proteinExistence type="inferred from homology"/>
<keyword evidence="3 12" id="KW-0808">Transferase</keyword>
<dbReference type="InterPro" id="IPR037068">
    <property type="entry name" value="DNA_primase_core_N_sf"/>
</dbReference>
<dbReference type="SUPFAM" id="SSF56731">
    <property type="entry name" value="DNA primase core"/>
    <property type="match status" value="1"/>
</dbReference>
<keyword evidence="11 12" id="KW-0804">Transcription</keyword>
<dbReference type="Gene3D" id="3.90.980.10">
    <property type="entry name" value="DNA primase, catalytic core, N-terminal domain"/>
    <property type="match status" value="1"/>
</dbReference>
<comment type="caution">
    <text evidence="15">The sequence shown here is derived from an EMBL/GenBank/DDBJ whole genome shotgun (WGS) entry which is preliminary data.</text>
</comment>
<feature type="domain" description="Zinc finger CHC2-type" evidence="13">
    <location>
        <begin position="30"/>
        <end position="84"/>
    </location>
</feature>
<accession>K2FD38</accession>